<dbReference type="AlphaFoldDB" id="U4KUR3"/>
<keyword evidence="1" id="KW-1133">Transmembrane helix</keyword>
<keyword evidence="1" id="KW-0812">Transmembrane</keyword>
<dbReference type="Proteomes" id="UP000018144">
    <property type="component" value="Unassembled WGS sequence"/>
</dbReference>
<sequence>MNNTPISKKRRSKMVFFGGALVMVEAQTKDHVLISVFVCFISFSIKFWVYYVYAATDRP</sequence>
<keyword evidence="3" id="KW-1185">Reference proteome</keyword>
<evidence type="ECO:0000256" key="1">
    <source>
        <dbReference type="SAM" id="Phobius"/>
    </source>
</evidence>
<evidence type="ECO:0000313" key="3">
    <source>
        <dbReference type="Proteomes" id="UP000018144"/>
    </source>
</evidence>
<feature type="transmembrane region" description="Helical" evidence="1">
    <location>
        <begin position="36"/>
        <end position="53"/>
    </location>
</feature>
<protein>
    <submittedName>
        <fullName evidence="2">Uncharacterized protein</fullName>
    </submittedName>
</protein>
<name>U4KUR3_PYROM</name>
<accession>U4KUR3</accession>
<proteinExistence type="predicted"/>
<reference evidence="2 3" key="1">
    <citation type="journal article" date="2013" name="PLoS Genet.">
        <title>The genome and development-dependent transcriptomes of Pyronema confluens: a window into fungal evolution.</title>
        <authorList>
            <person name="Traeger S."/>
            <person name="Altegoer F."/>
            <person name="Freitag M."/>
            <person name="Gabaldon T."/>
            <person name="Kempken F."/>
            <person name="Kumar A."/>
            <person name="Marcet-Houben M."/>
            <person name="Poggeler S."/>
            <person name="Stajich J.E."/>
            <person name="Nowrousian M."/>
        </authorList>
    </citation>
    <scope>NUCLEOTIDE SEQUENCE [LARGE SCALE GENOMIC DNA]</scope>
    <source>
        <strain evidence="3">CBS 100304</strain>
        <tissue evidence="2">Vegetative mycelium</tissue>
    </source>
</reference>
<gene>
    <name evidence="2" type="ORF">PCON_03819</name>
</gene>
<dbReference type="EMBL" id="HF935218">
    <property type="protein sequence ID" value="CCX04837.1"/>
    <property type="molecule type" value="Genomic_DNA"/>
</dbReference>
<evidence type="ECO:0000313" key="2">
    <source>
        <dbReference type="EMBL" id="CCX04837.1"/>
    </source>
</evidence>
<organism evidence="2 3">
    <name type="scientific">Pyronema omphalodes (strain CBS 100304)</name>
    <name type="common">Pyronema confluens</name>
    <dbReference type="NCBI Taxonomy" id="1076935"/>
    <lineage>
        <taxon>Eukaryota</taxon>
        <taxon>Fungi</taxon>
        <taxon>Dikarya</taxon>
        <taxon>Ascomycota</taxon>
        <taxon>Pezizomycotina</taxon>
        <taxon>Pezizomycetes</taxon>
        <taxon>Pezizales</taxon>
        <taxon>Pyronemataceae</taxon>
        <taxon>Pyronema</taxon>
    </lineage>
</organism>
<keyword evidence="1" id="KW-0472">Membrane</keyword>